<dbReference type="PANTHER" id="PTHR23158:SF38">
    <property type="entry name" value="MELANOMA INHIBITORY ACTIVITY PROTEIN 2"/>
    <property type="match status" value="1"/>
</dbReference>
<reference evidence="4" key="3">
    <citation type="submission" date="2025-09" db="UniProtKB">
        <authorList>
            <consortium name="Ensembl"/>
        </authorList>
    </citation>
    <scope>IDENTIFICATION</scope>
    <source>
        <strain evidence="4">Glennie</strain>
    </source>
</reference>
<dbReference type="Proteomes" id="UP000002279">
    <property type="component" value="Chromosome 14"/>
</dbReference>
<name>A0A6I8N433_ORNAN</name>
<dbReference type="GeneID" id="100083099"/>
<feature type="region of interest" description="Disordered" evidence="3">
    <location>
        <begin position="505"/>
        <end position="795"/>
    </location>
</feature>
<feature type="compositionally biased region" description="Pro residues" evidence="3">
    <location>
        <begin position="782"/>
        <end position="795"/>
    </location>
</feature>
<dbReference type="GO" id="GO:0070971">
    <property type="term" value="C:endoplasmic reticulum exit site"/>
    <property type="evidence" value="ECO:0000318"/>
    <property type="project" value="GO_Central"/>
</dbReference>
<dbReference type="InParanoid" id="A0A6I8N433"/>
<organism evidence="4 5">
    <name type="scientific">Ornithorhynchus anatinus</name>
    <name type="common">Duckbill platypus</name>
    <dbReference type="NCBI Taxonomy" id="9258"/>
    <lineage>
        <taxon>Eukaryota</taxon>
        <taxon>Metazoa</taxon>
        <taxon>Chordata</taxon>
        <taxon>Craniata</taxon>
        <taxon>Vertebrata</taxon>
        <taxon>Euteleostomi</taxon>
        <taxon>Mammalia</taxon>
        <taxon>Monotremata</taxon>
        <taxon>Ornithorhynchidae</taxon>
        <taxon>Ornithorhynchus</taxon>
    </lineage>
</organism>
<dbReference type="CTD" id="4253"/>
<feature type="compositionally biased region" description="Pro residues" evidence="3">
    <location>
        <begin position="606"/>
        <end position="619"/>
    </location>
</feature>
<protein>
    <submittedName>
        <fullName evidence="4">MIA SH3 domain ER export factor 2</fullName>
    </submittedName>
</protein>
<keyword evidence="5" id="KW-1185">Reference proteome</keyword>
<proteinExistence type="predicted"/>
<dbReference type="GeneTree" id="ENSGT00950000182767"/>
<dbReference type="RefSeq" id="XP_028934985.1">
    <property type="nucleotide sequence ID" value="XM_029079152.2"/>
</dbReference>
<dbReference type="GO" id="GO:0006888">
    <property type="term" value="P:endoplasmic reticulum to Golgi vesicle-mediated transport"/>
    <property type="evidence" value="ECO:0000318"/>
    <property type="project" value="GO_Central"/>
</dbReference>
<dbReference type="InterPro" id="IPR051500">
    <property type="entry name" value="cTAGE_MIA/OTOR"/>
</dbReference>
<dbReference type="FunCoup" id="A0A6I8N433">
    <property type="interactions" value="1014"/>
</dbReference>
<feature type="compositionally biased region" description="Pro residues" evidence="3">
    <location>
        <begin position="754"/>
        <end position="767"/>
    </location>
</feature>
<evidence type="ECO:0000256" key="2">
    <source>
        <dbReference type="SAM" id="Coils"/>
    </source>
</evidence>
<evidence type="ECO:0000313" key="5">
    <source>
        <dbReference type="Proteomes" id="UP000002279"/>
    </source>
</evidence>
<reference evidence="4" key="2">
    <citation type="submission" date="2025-08" db="UniProtKB">
        <authorList>
            <consortium name="Ensembl"/>
        </authorList>
    </citation>
    <scope>IDENTIFICATION</scope>
    <source>
        <strain evidence="4">Glennie</strain>
    </source>
</reference>
<dbReference type="Bgee" id="ENSOANG00000014010">
    <property type="expression patterns" value="Expressed in endometrium and 8 other cell types or tissues"/>
</dbReference>
<feature type="compositionally biased region" description="Pro residues" evidence="3">
    <location>
        <begin position="731"/>
        <end position="740"/>
    </location>
</feature>
<gene>
    <name evidence="4" type="primary">MIA2</name>
</gene>
<reference evidence="4 5" key="1">
    <citation type="journal article" date="2008" name="Nature">
        <title>Genome analysis of the platypus reveals unique signatures of evolution.</title>
        <authorList>
            <person name="Warren W.C."/>
            <person name="Hillier L.W."/>
            <person name="Marshall Graves J.A."/>
            <person name="Birney E."/>
            <person name="Ponting C.P."/>
            <person name="Grutzner F."/>
            <person name="Belov K."/>
            <person name="Miller W."/>
            <person name="Clarke L."/>
            <person name="Chinwalla A.T."/>
            <person name="Yang S.P."/>
            <person name="Heger A."/>
            <person name="Locke D.P."/>
            <person name="Miethke P."/>
            <person name="Waters P.D."/>
            <person name="Veyrunes F."/>
            <person name="Fulton L."/>
            <person name="Fulton B."/>
            <person name="Graves T."/>
            <person name="Wallis J."/>
            <person name="Puente X.S."/>
            <person name="Lopez-Otin C."/>
            <person name="Ordonez G.R."/>
            <person name="Eichler E.E."/>
            <person name="Chen L."/>
            <person name="Cheng Z."/>
            <person name="Deakin J.E."/>
            <person name="Alsop A."/>
            <person name="Thompson K."/>
            <person name="Kirby P."/>
            <person name="Papenfuss A.T."/>
            <person name="Wakefield M.J."/>
            <person name="Olender T."/>
            <person name="Lancet D."/>
            <person name="Huttley G.A."/>
            <person name="Smit A.F."/>
            <person name="Pask A."/>
            <person name="Temple-Smith P."/>
            <person name="Batzer M.A."/>
            <person name="Walker J.A."/>
            <person name="Konkel M.K."/>
            <person name="Harris R.S."/>
            <person name="Whittington C.M."/>
            <person name="Wong E.S."/>
            <person name="Gemmell N.J."/>
            <person name="Buschiazzo E."/>
            <person name="Vargas Jentzsch I.M."/>
            <person name="Merkel A."/>
            <person name="Schmitz J."/>
            <person name="Zemann A."/>
            <person name="Churakov G."/>
            <person name="Kriegs J.O."/>
            <person name="Brosius J."/>
            <person name="Murchison E.P."/>
            <person name="Sachidanandam R."/>
            <person name="Smith C."/>
            <person name="Hannon G.J."/>
            <person name="Tsend-Ayush E."/>
            <person name="McMillan D."/>
            <person name="Attenborough R."/>
            <person name="Rens W."/>
            <person name="Ferguson-Smith M."/>
            <person name="Lefevre C.M."/>
            <person name="Sharp J.A."/>
            <person name="Nicholas K.R."/>
            <person name="Ray D.A."/>
            <person name="Kube M."/>
            <person name="Reinhardt R."/>
            <person name="Pringle T.H."/>
            <person name="Taylor J."/>
            <person name="Jones R.C."/>
            <person name="Nixon B."/>
            <person name="Dacheux J.L."/>
            <person name="Niwa H."/>
            <person name="Sekita Y."/>
            <person name="Huang X."/>
            <person name="Stark A."/>
            <person name="Kheradpour P."/>
            <person name="Kellis M."/>
            <person name="Flicek P."/>
            <person name="Chen Y."/>
            <person name="Webber C."/>
            <person name="Hardison R."/>
            <person name="Nelson J."/>
            <person name="Hallsworth-Pepin K."/>
            <person name="Delehaunty K."/>
            <person name="Markovic C."/>
            <person name="Minx P."/>
            <person name="Feng Y."/>
            <person name="Kremitzki C."/>
            <person name="Mitreva M."/>
            <person name="Glasscock J."/>
            <person name="Wylie T."/>
            <person name="Wohldmann P."/>
            <person name="Thiru P."/>
            <person name="Nhan M.N."/>
            <person name="Pohl C.S."/>
            <person name="Smith S.M."/>
            <person name="Hou S."/>
            <person name="Nefedov M."/>
            <person name="de Jong P.J."/>
            <person name="Renfree M.B."/>
            <person name="Mardis E.R."/>
            <person name="Wilson R.K."/>
        </authorList>
    </citation>
    <scope>NUCLEOTIDE SEQUENCE [LARGE SCALE GENOMIC DNA]</scope>
    <source>
        <strain evidence="4 5">Glennie</strain>
    </source>
</reference>
<evidence type="ECO:0000256" key="1">
    <source>
        <dbReference type="ARBA" id="ARBA00023054"/>
    </source>
</evidence>
<accession>A0A6I8N433</accession>
<evidence type="ECO:0000256" key="3">
    <source>
        <dbReference type="SAM" id="MobiDB-lite"/>
    </source>
</evidence>
<dbReference type="OMA" id="FGAMEEP"/>
<keyword evidence="1 2" id="KW-0175">Coiled coil</keyword>
<feature type="compositionally biased region" description="Low complexity" evidence="3">
    <location>
        <begin position="665"/>
        <end position="675"/>
    </location>
</feature>
<dbReference type="GO" id="GO:0035459">
    <property type="term" value="P:vesicle cargo loading"/>
    <property type="evidence" value="ECO:0000318"/>
    <property type="project" value="GO_Central"/>
</dbReference>
<dbReference type="PANTHER" id="PTHR23158">
    <property type="entry name" value="MELANOMA INHIBITORY ACTIVITY-RELATED"/>
    <property type="match status" value="1"/>
</dbReference>
<feature type="compositionally biased region" description="Gly residues" evidence="3">
    <location>
        <begin position="548"/>
        <end position="557"/>
    </location>
</feature>
<dbReference type="Ensembl" id="ENSOANT00000057663.1">
    <property type="protein sequence ID" value="ENSOANP00000035620.1"/>
    <property type="gene ID" value="ENSOANG00000014010.4"/>
</dbReference>
<dbReference type="AlphaFoldDB" id="A0A6I8N433"/>
<dbReference type="GO" id="GO:0005789">
    <property type="term" value="C:endoplasmic reticulum membrane"/>
    <property type="evidence" value="ECO:0000318"/>
    <property type="project" value="GO_Central"/>
</dbReference>
<feature type="coiled-coil region" evidence="2">
    <location>
        <begin position="315"/>
        <end position="490"/>
    </location>
</feature>
<feature type="coiled-coil region" evidence="2">
    <location>
        <begin position="127"/>
        <end position="259"/>
    </location>
</feature>
<sequence>MEAREPHDARRCYGEAAQQLRRAVAALPEDMRLGPAGIVGVFTVLFFLRRCFQSVKSRLYLEREKQLAAEVAELMEEKCKALDKLSLCKREYEDLAASSKDAGFESVSSEISSLKLVETSQTEEASYERLNMSNSELESEIQTLEKELEEEQSKFTEQNDLLDDVQRKIESLEEESKSTKSQLAEARTTLKIINMNEDRIRTSIQDSLEENSDLQKSQNQLLQEAEGWNERFRELDEEKKMLETSKADKEEVLNNTESQIKSLTEFLLSMKDWPSVLEEEKVDDNHWEAEIKSESENAERLDDQQKRIVKKLIDAAKLNAHLKTLETERNQLHSKLSDENKVKEELSERIKNLQTEQANLQSENAHFESENQKLQQKFKVMTELYQENERILHRKLTEEENDRLQSEEKLSKADEKMLHAAEELNTYRERAKDLEEELKKTIRSYQSQVTSHEKKAHDNWLSARANERQLGDLKKENSHCRQKLTELELKFDLLKKDPFALDVPNRAFGREHSPYRPSSVGRPSSETRAFLSPPTLLEGPLRLSPMLPGGGGRGSRGPGTPMEYLAANESGELSSDRLPDPHLTPSDIGSLSLPWEREPRIIMPPSGQPYPDPTLPPQGPERFYSSSPIPGIHRRYSGPSFDKPDGPATSEMETSENSTRDDGGDLSLPDSSLLPENEVSGSIRGPSPLPPGHGPFLPMDPRGPFMRRGLPFPPPPPGSMYGAPRDYFPPRDFPGPPPPSFGMRSAYPYGPYSHYPPPRAGFFPPFPESRNDLPPETTEPASQPPASQPEPQPDT</sequence>
<evidence type="ECO:0000313" key="4">
    <source>
        <dbReference type="Ensembl" id="ENSOANP00000035620.1"/>
    </source>
</evidence>
<dbReference type="GO" id="GO:0009306">
    <property type="term" value="P:protein secretion"/>
    <property type="evidence" value="ECO:0000318"/>
    <property type="project" value="GO_Central"/>
</dbReference>